<sequence>MTMTWFSPKVEKRSSGIEGRGLFAIAPITKGELVVVKGGHVFDRARRDELAKSLGPAEIQIGDDLFIGPVSADERESSMMHLNHSCAPNLGIRGQIAFHAMRHIKDGEEFSFDYATGDDDDWEMECACGTDRCRGLITGRDWRRAELQVRYAGWFSDYLARKIT</sequence>
<accession>A0A0M7A4R3</accession>
<dbReference type="PROSITE" id="PS50868">
    <property type="entry name" value="POST_SET"/>
    <property type="match status" value="1"/>
</dbReference>
<dbReference type="SUPFAM" id="SSF82199">
    <property type="entry name" value="SET domain"/>
    <property type="match status" value="1"/>
</dbReference>
<name>A0A0M7A4R3_9HYPH</name>
<dbReference type="PROSITE" id="PS50280">
    <property type="entry name" value="SET"/>
    <property type="match status" value="1"/>
</dbReference>
<dbReference type="RefSeq" id="WP_055671530.1">
    <property type="nucleotide sequence ID" value="NZ_CXWD01000006.1"/>
</dbReference>
<dbReference type="OrthoDB" id="9804945at2"/>
<feature type="domain" description="SET" evidence="3">
    <location>
        <begin position="8"/>
        <end position="115"/>
    </location>
</feature>
<organism evidence="5 6">
    <name type="scientific">Roseibium alexandrii</name>
    <dbReference type="NCBI Taxonomy" id="388408"/>
    <lineage>
        <taxon>Bacteria</taxon>
        <taxon>Pseudomonadati</taxon>
        <taxon>Pseudomonadota</taxon>
        <taxon>Alphaproteobacteria</taxon>
        <taxon>Hyphomicrobiales</taxon>
        <taxon>Stappiaceae</taxon>
        <taxon>Roseibium</taxon>
    </lineage>
</organism>
<dbReference type="SMART" id="SM00317">
    <property type="entry name" value="SET"/>
    <property type="match status" value="1"/>
</dbReference>
<dbReference type="Gene3D" id="2.170.270.10">
    <property type="entry name" value="SET domain"/>
    <property type="match status" value="1"/>
</dbReference>
<reference evidence="6" key="1">
    <citation type="submission" date="2015-07" db="EMBL/GenBank/DDBJ databases">
        <authorList>
            <person name="Rodrigo-Torres Lidia"/>
            <person name="Arahal R.David."/>
        </authorList>
    </citation>
    <scope>NUCLEOTIDE SEQUENCE [LARGE SCALE GENOMIC DNA]</scope>
    <source>
        <strain evidence="6">CECT 5112</strain>
    </source>
</reference>
<dbReference type="EMBL" id="CXWD01000006">
    <property type="protein sequence ID" value="CTQ68614.1"/>
    <property type="molecule type" value="Genomic_DNA"/>
</dbReference>
<dbReference type="InterPro" id="IPR046341">
    <property type="entry name" value="SET_dom_sf"/>
</dbReference>
<keyword evidence="1" id="KW-0808">Transferase</keyword>
<dbReference type="Proteomes" id="UP000053235">
    <property type="component" value="Unassembled WGS sequence"/>
</dbReference>
<feature type="domain" description="Post-SET" evidence="4">
    <location>
        <begin position="122"/>
        <end position="138"/>
    </location>
</feature>
<evidence type="ECO:0000259" key="3">
    <source>
        <dbReference type="PROSITE" id="PS50280"/>
    </source>
</evidence>
<dbReference type="GO" id="GO:0016740">
    <property type="term" value="F:transferase activity"/>
    <property type="evidence" value="ECO:0007669"/>
    <property type="project" value="UniProtKB-KW"/>
</dbReference>
<protein>
    <submittedName>
        <fullName evidence="5">SET domain protein</fullName>
    </submittedName>
</protein>
<keyword evidence="6" id="KW-1185">Reference proteome</keyword>
<dbReference type="Pfam" id="PF00856">
    <property type="entry name" value="SET"/>
    <property type="match status" value="1"/>
</dbReference>
<evidence type="ECO:0000256" key="2">
    <source>
        <dbReference type="ARBA" id="ARBA00022691"/>
    </source>
</evidence>
<evidence type="ECO:0000313" key="5">
    <source>
        <dbReference type="EMBL" id="CTQ68614.1"/>
    </source>
</evidence>
<gene>
    <name evidence="5" type="ORF">LAX5112_01808</name>
</gene>
<dbReference type="InterPro" id="IPR001214">
    <property type="entry name" value="SET_dom"/>
</dbReference>
<evidence type="ECO:0000313" key="6">
    <source>
        <dbReference type="Proteomes" id="UP000053235"/>
    </source>
</evidence>
<dbReference type="AlphaFoldDB" id="A0A0M7A4R3"/>
<evidence type="ECO:0000259" key="4">
    <source>
        <dbReference type="PROSITE" id="PS50868"/>
    </source>
</evidence>
<dbReference type="InterPro" id="IPR003616">
    <property type="entry name" value="Post-SET_dom"/>
</dbReference>
<proteinExistence type="predicted"/>
<dbReference type="STRING" id="388408.LAX5112_01808"/>
<evidence type="ECO:0000256" key="1">
    <source>
        <dbReference type="ARBA" id="ARBA00022679"/>
    </source>
</evidence>
<keyword evidence="2" id="KW-0949">S-adenosyl-L-methionine</keyword>